<proteinExistence type="predicted"/>
<dbReference type="EMBL" id="WVTA01000013">
    <property type="protein sequence ID" value="KAK3202898.1"/>
    <property type="molecule type" value="Genomic_DNA"/>
</dbReference>
<protein>
    <recommendedName>
        <fullName evidence="3">DUF1763-domain-containing protein</fullName>
    </recommendedName>
</protein>
<dbReference type="Proteomes" id="UP001280581">
    <property type="component" value="Unassembled WGS sequence"/>
</dbReference>
<name>A0AAN6RG88_9PLEO</name>
<dbReference type="AlphaFoldDB" id="A0AAN6RG88"/>
<evidence type="ECO:0008006" key="3">
    <source>
        <dbReference type="Google" id="ProtNLM"/>
    </source>
</evidence>
<gene>
    <name evidence="1" type="ORF">GRF29_154g1105375</name>
</gene>
<evidence type="ECO:0000313" key="2">
    <source>
        <dbReference type="Proteomes" id="UP001280581"/>
    </source>
</evidence>
<sequence length="141" mass="16344">MSRQEIIHAYRHLYRQGLHAVQFSKPARFTLRDRIRLAFRRGVTADYDPQKIQNTLEFLKYATMENGLEHKIVKNLLHVWWDEGKGGKGKFKKAATGDELRLKVTAFDLFNHNIDMLNETMGLCIPAVTVREPLPLARTIP</sequence>
<comment type="caution">
    <text evidence="1">The sequence shown here is derived from an EMBL/GenBank/DDBJ whole genome shotgun (WGS) entry which is preliminary data.</text>
</comment>
<evidence type="ECO:0000313" key="1">
    <source>
        <dbReference type="EMBL" id="KAK3202898.1"/>
    </source>
</evidence>
<accession>A0AAN6RG88</accession>
<reference evidence="1 2" key="1">
    <citation type="submission" date="2021-02" db="EMBL/GenBank/DDBJ databases">
        <title>Genome assembly of Pseudopithomyces chartarum.</title>
        <authorList>
            <person name="Jauregui R."/>
            <person name="Singh J."/>
            <person name="Voisey C."/>
        </authorList>
    </citation>
    <scope>NUCLEOTIDE SEQUENCE [LARGE SCALE GENOMIC DNA]</scope>
    <source>
        <strain evidence="1 2">AGR01</strain>
    </source>
</reference>
<organism evidence="1 2">
    <name type="scientific">Pseudopithomyces chartarum</name>
    <dbReference type="NCBI Taxonomy" id="1892770"/>
    <lineage>
        <taxon>Eukaryota</taxon>
        <taxon>Fungi</taxon>
        <taxon>Dikarya</taxon>
        <taxon>Ascomycota</taxon>
        <taxon>Pezizomycotina</taxon>
        <taxon>Dothideomycetes</taxon>
        <taxon>Pleosporomycetidae</taxon>
        <taxon>Pleosporales</taxon>
        <taxon>Massarineae</taxon>
        <taxon>Didymosphaeriaceae</taxon>
        <taxon>Pseudopithomyces</taxon>
    </lineage>
</organism>
<keyword evidence="2" id="KW-1185">Reference proteome</keyword>